<dbReference type="EMBL" id="QRDZ01000006">
    <property type="protein sequence ID" value="RED84252.1"/>
    <property type="molecule type" value="Genomic_DNA"/>
</dbReference>
<name>A0A3D9KD93_9BACL</name>
<dbReference type="RefSeq" id="WP_116060412.1">
    <property type="nucleotide sequence ID" value="NZ_QRDZ01000006.1"/>
</dbReference>
<evidence type="ECO:0000313" key="9">
    <source>
        <dbReference type="Proteomes" id="UP000256977"/>
    </source>
</evidence>
<protein>
    <recommendedName>
        <fullName evidence="2">alpha-L-rhamnosidase</fullName>
        <ecNumber evidence="2">3.2.1.40</ecNumber>
    </recommendedName>
</protein>
<dbReference type="EC" id="3.2.1.40" evidence="2"/>
<dbReference type="Pfam" id="PF17389">
    <property type="entry name" value="Bac_rhamnosid6H"/>
    <property type="match status" value="1"/>
</dbReference>
<dbReference type="OrthoDB" id="9761045at2"/>
<evidence type="ECO:0000256" key="2">
    <source>
        <dbReference type="ARBA" id="ARBA00012652"/>
    </source>
</evidence>
<keyword evidence="9" id="KW-1185">Reference proteome</keyword>
<dbReference type="PIRSF" id="PIRSF010631">
    <property type="entry name" value="A-rhamnsds"/>
    <property type="match status" value="1"/>
</dbReference>
<dbReference type="Gene3D" id="2.60.40.10">
    <property type="entry name" value="Immunoglobulins"/>
    <property type="match status" value="1"/>
</dbReference>
<dbReference type="AlphaFoldDB" id="A0A3D9KD93"/>
<dbReference type="SUPFAM" id="SSF48208">
    <property type="entry name" value="Six-hairpin glycosidases"/>
    <property type="match status" value="1"/>
</dbReference>
<dbReference type="Gene3D" id="2.60.420.10">
    <property type="entry name" value="Maltose phosphorylase, domain 3"/>
    <property type="match status" value="1"/>
</dbReference>
<feature type="domain" description="Alpha-L-rhamnosidase concanavalin-like" evidence="4">
    <location>
        <begin position="342"/>
        <end position="444"/>
    </location>
</feature>
<dbReference type="GO" id="GO:0005975">
    <property type="term" value="P:carbohydrate metabolic process"/>
    <property type="evidence" value="ECO:0007669"/>
    <property type="project" value="InterPro"/>
</dbReference>
<dbReference type="InterPro" id="IPR013737">
    <property type="entry name" value="Bac_rhamnosid_N"/>
</dbReference>
<dbReference type="GO" id="GO:0030596">
    <property type="term" value="F:alpha-L-rhamnosidase activity"/>
    <property type="evidence" value="ECO:0007669"/>
    <property type="project" value="UniProtKB-EC"/>
</dbReference>
<dbReference type="InterPro" id="IPR016007">
    <property type="entry name" value="Alpha_rhamnosid"/>
</dbReference>
<evidence type="ECO:0000259" key="6">
    <source>
        <dbReference type="Pfam" id="PF17389"/>
    </source>
</evidence>
<dbReference type="Pfam" id="PF17390">
    <property type="entry name" value="Bac_rhamnosid_C"/>
    <property type="match status" value="1"/>
</dbReference>
<evidence type="ECO:0000259" key="5">
    <source>
        <dbReference type="Pfam" id="PF08531"/>
    </source>
</evidence>
<dbReference type="InterPro" id="IPR008928">
    <property type="entry name" value="6-hairpin_glycosidase_sf"/>
</dbReference>
<sequence>MTEKVRVGALRCEYMAEPLGLGIVAPRLSWELRAARRGVRQTAYRIRVTDGETVVWDTGKVASGSSSGIAYEGSELRSRRRYEWQVMVWDERGESSEWSEAARWEMGLLDPEDWSAKWIEPEQTTVPEEPPLDFYDRTKKLPPTDYGRLLPCPLLRKRFEAKGKARRARIYATAHGIYELELNGRKVGDQELAPEMTSYDRCLQVHAYDVTELVAEGANALGATLADGWYAGRVGLMGDNCQYGNRLALLLQLEMEYEDGSRQTIVSDDGFRSSFGPYVYSDLFIGERYDARLEKLGWSTGDYEDREWSPAREVERDRGVLVAAYGEPVRAVLTIAAERIIRTPLGETVIDFGQVIAGRVRMRVRGEAGAEIVLEHSEVLDEQGNYLNNIRGRFKDQKDVYVLRGDEAGETYEPKFTYHGFRYVKVTGYPPGELRVGDFEAVVLSSDLRATGNFSCSDERINRLQENIVWSQRGNLLAIPTDCPQRERAGWTGDIQVFAPTACFNMDVNPFLSRWLRNMSAEQRDDGQIPIVVPYMKGYENIIFPPMGTHSSAGWGDACILVPWALYESYGDVRVLAEHYDMMVRWVNYIEKSAAEGSDAEPSSVAERQKYLWNTGFHFGDWLIPSMSVGKDGQTVDMMQSAFATKELVSTCFFAYSAELLSRIARLVGKEEDANRYAELNRNVRSAFAGEYLDEDGRLKAHFQGIYVLALQMRMVPDEARGKVLNQLVGLIEENGYRLDTGFLSVPYLLDVLCDNGRSDIAYRLLYQTDCPSWLYEVEKGATTIWEAWQAIMPSGKVTNVSYNHYAFGCIGDWLYRRIAGLDKGEDGYRRIVVKPAFDCGLTRAGARYESVLGTIVSEWRLDGATATQIVTVPPNATAVVHLPGANLSEAREGGKALLTTDGLISARQTEQGVVAEIGSGNYMFEYTH</sequence>
<dbReference type="PANTHER" id="PTHR33307">
    <property type="entry name" value="ALPHA-RHAMNOSIDASE (EUROFUNG)"/>
    <property type="match status" value="1"/>
</dbReference>
<keyword evidence="3" id="KW-0378">Hydrolase</keyword>
<feature type="domain" description="Alpha-L-rhamnosidase C-terminal" evidence="7">
    <location>
        <begin position="821"/>
        <end position="894"/>
    </location>
</feature>
<feature type="domain" description="Alpha-L-rhamnosidase six-hairpin glycosidase" evidence="6">
    <location>
        <begin position="450"/>
        <end position="819"/>
    </location>
</feature>
<feature type="domain" description="Bacterial alpha-L-rhamnosidase N-terminal" evidence="5">
    <location>
        <begin position="164"/>
        <end position="331"/>
    </location>
</feature>
<dbReference type="PANTHER" id="PTHR33307:SF6">
    <property type="entry name" value="ALPHA-RHAMNOSIDASE (EUROFUNG)-RELATED"/>
    <property type="match status" value="1"/>
</dbReference>
<accession>A0A3D9KD93</accession>
<gene>
    <name evidence="8" type="ORF">DFP98_106123</name>
</gene>
<reference evidence="8 9" key="1">
    <citation type="submission" date="2018-07" db="EMBL/GenBank/DDBJ databases">
        <title>Genomic Encyclopedia of Type Strains, Phase III (KMG-III): the genomes of soil and plant-associated and newly described type strains.</title>
        <authorList>
            <person name="Whitman W."/>
        </authorList>
    </citation>
    <scope>NUCLEOTIDE SEQUENCE [LARGE SCALE GENOMIC DNA]</scope>
    <source>
        <strain evidence="8 9">CECT 7287</strain>
    </source>
</reference>
<evidence type="ECO:0000256" key="3">
    <source>
        <dbReference type="ARBA" id="ARBA00022801"/>
    </source>
</evidence>
<evidence type="ECO:0000259" key="7">
    <source>
        <dbReference type="Pfam" id="PF17390"/>
    </source>
</evidence>
<dbReference type="Pfam" id="PF05592">
    <property type="entry name" value="Bac_rhamnosid"/>
    <property type="match status" value="1"/>
</dbReference>
<dbReference type="Pfam" id="PF08531">
    <property type="entry name" value="Bac_rhamnosid_N"/>
    <property type="match status" value="1"/>
</dbReference>
<comment type="caution">
    <text evidence="8">The sequence shown here is derived from an EMBL/GenBank/DDBJ whole genome shotgun (WGS) entry which is preliminary data.</text>
</comment>
<dbReference type="Gene3D" id="2.60.120.260">
    <property type="entry name" value="Galactose-binding domain-like"/>
    <property type="match status" value="2"/>
</dbReference>
<comment type="catalytic activity">
    <reaction evidence="1">
        <text>Hydrolysis of terminal non-reducing alpha-L-rhamnose residues in alpha-L-rhamnosides.</text>
        <dbReference type="EC" id="3.2.1.40"/>
    </reaction>
</comment>
<dbReference type="InterPro" id="IPR012341">
    <property type="entry name" value="6hp_glycosidase-like_sf"/>
</dbReference>
<evidence type="ECO:0000313" key="8">
    <source>
        <dbReference type="EMBL" id="RED84252.1"/>
    </source>
</evidence>
<dbReference type="Proteomes" id="UP000256977">
    <property type="component" value="Unassembled WGS sequence"/>
</dbReference>
<dbReference type="Gene3D" id="1.50.10.10">
    <property type="match status" value="1"/>
</dbReference>
<dbReference type="InterPro" id="IPR008902">
    <property type="entry name" value="Rhamnosid_concanavalin"/>
</dbReference>
<dbReference type="Pfam" id="PF25788">
    <property type="entry name" value="Ig_Rha78A_N"/>
    <property type="match status" value="1"/>
</dbReference>
<organism evidence="8 9">
    <name type="scientific">Cohnella phaseoli</name>
    <dbReference type="NCBI Taxonomy" id="456490"/>
    <lineage>
        <taxon>Bacteria</taxon>
        <taxon>Bacillati</taxon>
        <taxon>Bacillota</taxon>
        <taxon>Bacilli</taxon>
        <taxon>Bacillales</taxon>
        <taxon>Paenibacillaceae</taxon>
        <taxon>Cohnella</taxon>
    </lineage>
</organism>
<dbReference type="InterPro" id="IPR035398">
    <property type="entry name" value="Bac_rhamnosid_C"/>
</dbReference>
<dbReference type="InterPro" id="IPR013783">
    <property type="entry name" value="Ig-like_fold"/>
</dbReference>
<evidence type="ECO:0000256" key="1">
    <source>
        <dbReference type="ARBA" id="ARBA00001445"/>
    </source>
</evidence>
<dbReference type="InterPro" id="IPR035396">
    <property type="entry name" value="Bac_rhamnosid6H"/>
</dbReference>
<evidence type="ECO:0000259" key="4">
    <source>
        <dbReference type="Pfam" id="PF05592"/>
    </source>
</evidence>
<proteinExistence type="predicted"/>